<evidence type="ECO:0000313" key="2">
    <source>
        <dbReference type="Proteomes" id="UP000594637"/>
    </source>
</evidence>
<evidence type="ECO:0000313" key="1">
    <source>
        <dbReference type="EMBL" id="QPL05116.1"/>
    </source>
</evidence>
<accession>A0A7T0LJV8</accession>
<dbReference type="AlphaFoldDB" id="A0A7T0LJV8"/>
<organism evidence="1 2">
    <name type="scientific">Actinomyces respiraculi</name>
    <dbReference type="NCBI Taxonomy" id="2744574"/>
    <lineage>
        <taxon>Bacteria</taxon>
        <taxon>Bacillati</taxon>
        <taxon>Actinomycetota</taxon>
        <taxon>Actinomycetes</taxon>
        <taxon>Actinomycetales</taxon>
        <taxon>Actinomycetaceae</taxon>
        <taxon>Actinomyces</taxon>
    </lineage>
</organism>
<dbReference type="RefSeq" id="WP_166858490.1">
    <property type="nucleotide sequence ID" value="NZ_CP063989.1"/>
</dbReference>
<name>A0A7T0LJV8_9ACTO</name>
<keyword evidence="2" id="KW-1185">Reference proteome</keyword>
<dbReference type="KEGG" id="arep:ID810_10335"/>
<sequence length="90" mass="9916">MTSMPPRDPQDLLCLTDEDNNALRLIVVVPWALPGTWQDWSQRFEPGPVVVSSCVGVPVTYSASRRLLRAPAPPEAWRSPWDSSPSSACP</sequence>
<dbReference type="Proteomes" id="UP000594637">
    <property type="component" value="Chromosome"/>
</dbReference>
<protein>
    <submittedName>
        <fullName evidence="1">Uncharacterized protein</fullName>
    </submittedName>
</protein>
<dbReference type="EMBL" id="CP063989">
    <property type="protein sequence ID" value="QPL05116.1"/>
    <property type="molecule type" value="Genomic_DNA"/>
</dbReference>
<gene>
    <name evidence="1" type="ORF">ID810_10335</name>
</gene>
<proteinExistence type="predicted"/>
<reference evidence="1 2" key="1">
    <citation type="submission" date="2020-11" db="EMBL/GenBank/DDBJ databases">
        <title>Actinomyces sp. ZJ750.</title>
        <authorList>
            <person name="Zhou J."/>
        </authorList>
    </citation>
    <scope>NUCLEOTIDE SEQUENCE [LARGE SCALE GENOMIC DNA]</scope>
    <source>
        <strain evidence="1 2">ZJ750</strain>
    </source>
</reference>